<dbReference type="RefSeq" id="WP_378304554.1">
    <property type="nucleotide sequence ID" value="NZ_JBHTJA010000090.1"/>
</dbReference>
<reference evidence="3" key="1">
    <citation type="journal article" date="2019" name="Int. J. Syst. Evol. Microbiol.">
        <title>The Global Catalogue of Microorganisms (GCM) 10K type strain sequencing project: providing services to taxonomists for standard genome sequencing and annotation.</title>
        <authorList>
            <consortium name="The Broad Institute Genomics Platform"/>
            <consortium name="The Broad Institute Genome Sequencing Center for Infectious Disease"/>
            <person name="Wu L."/>
            <person name="Ma J."/>
        </authorList>
    </citation>
    <scope>NUCLEOTIDE SEQUENCE [LARGE SCALE GENOMIC DNA]</scope>
    <source>
        <strain evidence="3">JCM 31202</strain>
    </source>
</reference>
<protein>
    <recommendedName>
        <fullName evidence="4">DUF1214 domain-containing protein</fullName>
    </recommendedName>
</protein>
<gene>
    <name evidence="2" type="ORF">ACFQ11_29560</name>
</gene>
<sequence length="419" mass="46048">MTTEPTETAPSGAAPSGAAPPDADPDTAATRGFAAAVAEAERLVRTAPHVRTEQDLAEGLDYLAGSIKASLHMVGAYQKDFPFFAASTGPYSKLGLDNPDTLYFHAYIRDDAEYVVTGRRGTTADLSFQVMNGDYSPTASPDSLTAFDDRELDIGPDGEYRVRFGPPRPDAGPGYFALAPGSAMLIVREVFGDWATERPGEIRIHRADTLGTSPPPVPADAMARRFDIAGRMLVARIRTFLAFPEWHYLRLPVNTLTEPRSTPGGLTTQFSSVGHYDLADDEVMVITCPAADKAVAPYQGFQLGSMWYVSLDYINHQTSLTADQARVDPDGMIRYVVGERDPGLANWIETTGHRRGYLQFRWQRLARDLTPADGPSAEVMPFDALPARLPYHERQRVTPDEWRERIAARQVAVARRMLG</sequence>
<proteinExistence type="predicted"/>
<accession>A0ABW3EVS4</accession>
<organism evidence="2 3">
    <name type="scientific">Actinomadura sediminis</name>
    <dbReference type="NCBI Taxonomy" id="1038904"/>
    <lineage>
        <taxon>Bacteria</taxon>
        <taxon>Bacillati</taxon>
        <taxon>Actinomycetota</taxon>
        <taxon>Actinomycetes</taxon>
        <taxon>Streptosporangiales</taxon>
        <taxon>Thermomonosporaceae</taxon>
        <taxon>Actinomadura</taxon>
    </lineage>
</organism>
<keyword evidence="3" id="KW-1185">Reference proteome</keyword>
<evidence type="ECO:0000256" key="1">
    <source>
        <dbReference type="SAM" id="MobiDB-lite"/>
    </source>
</evidence>
<feature type="compositionally biased region" description="Low complexity" evidence="1">
    <location>
        <begin position="8"/>
        <end position="31"/>
    </location>
</feature>
<evidence type="ECO:0008006" key="4">
    <source>
        <dbReference type="Google" id="ProtNLM"/>
    </source>
</evidence>
<evidence type="ECO:0000313" key="3">
    <source>
        <dbReference type="Proteomes" id="UP001596972"/>
    </source>
</evidence>
<name>A0ABW3EVS4_9ACTN</name>
<comment type="caution">
    <text evidence="2">The sequence shown here is derived from an EMBL/GenBank/DDBJ whole genome shotgun (WGS) entry which is preliminary data.</text>
</comment>
<feature type="region of interest" description="Disordered" evidence="1">
    <location>
        <begin position="1"/>
        <end position="31"/>
    </location>
</feature>
<dbReference type="Proteomes" id="UP001596972">
    <property type="component" value="Unassembled WGS sequence"/>
</dbReference>
<dbReference type="EMBL" id="JBHTJA010000090">
    <property type="protein sequence ID" value="MFD0904564.1"/>
    <property type="molecule type" value="Genomic_DNA"/>
</dbReference>
<evidence type="ECO:0000313" key="2">
    <source>
        <dbReference type="EMBL" id="MFD0904564.1"/>
    </source>
</evidence>